<dbReference type="PANTHER" id="PTHR30221:SF18">
    <property type="entry name" value="SLL0590 PROTEIN"/>
    <property type="match status" value="1"/>
</dbReference>
<evidence type="ECO:0000256" key="3">
    <source>
        <dbReference type="ARBA" id="ARBA00022475"/>
    </source>
</evidence>
<evidence type="ECO:0000259" key="10">
    <source>
        <dbReference type="Pfam" id="PF21082"/>
    </source>
</evidence>
<sequence length="662" mass="75920">MFLIPEKHFTQELDNQYYSDSTRIVLLKIYKKELSEIKQRKLEDSVLETILMERILTLELDSNQAKVSEDNNQVIPDPIKSVEVENSEPVIGLSGDTLFYFYYPVGTLKADQRAKNLSEKLKELFNQDEFTPDSLKTITEDNTVEIYYQDQHLLTATKEEAEYNQLSLNELSKFYLLELKQDLEKSYRDKSFLINLLKAGKVLIILIGLWLLIRLISAGSNRSFALVEKHKDKWLKDLQYKNYTFLSKSQEITLIKFLIGVAKWVLIILSLYISIPLIFSVFTFTRGWADKLFKLVWTPFSSMATSIWSFLPNLITIIAILLVMHYFLKFIKYIFQEIRREKLTIPGFYPDWAKPTYGIVKFLLLAFTVILIFPYLPGSDSKIFQGVSVFVGVLFSLGSTNAISNMVAGIVITYMRPFKRGDRVRIGSITGDIIEKNLLVTRINSIKNEVITIPNSTILSGNILNYNLLGSESGLIIYTTVTIGYDVPWKKVHQALKEAAGRTELLLDEPEPYVFQTELSDFYVAYQLNAYTKEPNKQAAIYSALHAHIQDVFNENDIEIMSPHYQANRDGNKSTIPKINSGKSTVKKMKMGNQSEGEEPVLGDRGQAIEEDIEDVTKNSDVTEDKSSKNPEIEGHRENQNKEKKNQDDDKVDENDNQKPKK</sequence>
<dbReference type="EMBL" id="JAPFQN010000002">
    <property type="protein sequence ID" value="MCX2742785.1"/>
    <property type="molecule type" value="Genomic_DNA"/>
</dbReference>
<feature type="transmembrane region" description="Helical" evidence="8">
    <location>
        <begin position="317"/>
        <end position="335"/>
    </location>
</feature>
<feature type="transmembrane region" description="Helical" evidence="8">
    <location>
        <begin position="264"/>
        <end position="285"/>
    </location>
</feature>
<dbReference type="Gene3D" id="3.30.70.100">
    <property type="match status" value="1"/>
</dbReference>
<comment type="caution">
    <text evidence="11">The sequence shown here is derived from an EMBL/GenBank/DDBJ whole genome shotgun (WGS) entry which is preliminary data.</text>
</comment>
<dbReference type="InterPro" id="IPR010920">
    <property type="entry name" value="LSM_dom_sf"/>
</dbReference>
<feature type="transmembrane region" description="Helical" evidence="8">
    <location>
        <begin position="356"/>
        <end position="376"/>
    </location>
</feature>
<keyword evidence="4 8" id="KW-0812">Transmembrane</keyword>
<gene>
    <name evidence="11" type="ORF">OO013_02845</name>
</gene>
<evidence type="ECO:0000313" key="12">
    <source>
        <dbReference type="Proteomes" id="UP001209885"/>
    </source>
</evidence>
<accession>A0ABT3RMJ2</accession>
<feature type="compositionally biased region" description="Polar residues" evidence="7">
    <location>
        <begin position="573"/>
        <end position="584"/>
    </location>
</feature>
<protein>
    <submittedName>
        <fullName evidence="11">Mechanosensitive ion channel family protein</fullName>
    </submittedName>
</protein>
<evidence type="ECO:0000256" key="1">
    <source>
        <dbReference type="ARBA" id="ARBA00004651"/>
    </source>
</evidence>
<comment type="subcellular location">
    <subcellularLocation>
        <location evidence="1">Cell membrane</location>
        <topology evidence="1">Multi-pass membrane protein</topology>
    </subcellularLocation>
</comment>
<feature type="compositionally biased region" description="Basic and acidic residues" evidence="7">
    <location>
        <begin position="615"/>
        <end position="662"/>
    </location>
</feature>
<dbReference type="Pfam" id="PF00924">
    <property type="entry name" value="MS_channel_2nd"/>
    <property type="match status" value="1"/>
</dbReference>
<evidence type="ECO:0000256" key="2">
    <source>
        <dbReference type="ARBA" id="ARBA00008017"/>
    </source>
</evidence>
<keyword evidence="12" id="KW-1185">Reference proteome</keyword>
<dbReference type="Proteomes" id="UP001209885">
    <property type="component" value="Unassembled WGS sequence"/>
</dbReference>
<keyword evidence="3" id="KW-1003">Cell membrane</keyword>
<evidence type="ECO:0000256" key="4">
    <source>
        <dbReference type="ARBA" id="ARBA00022692"/>
    </source>
</evidence>
<dbReference type="InterPro" id="IPR045275">
    <property type="entry name" value="MscS_archaea/bacteria_type"/>
</dbReference>
<organism evidence="11 12">
    <name type="scientific">Mangrovivirga halotolerans</name>
    <dbReference type="NCBI Taxonomy" id="2993936"/>
    <lineage>
        <taxon>Bacteria</taxon>
        <taxon>Pseudomonadati</taxon>
        <taxon>Bacteroidota</taxon>
        <taxon>Cytophagia</taxon>
        <taxon>Cytophagales</taxon>
        <taxon>Mangrovivirgaceae</taxon>
        <taxon>Mangrovivirga</taxon>
    </lineage>
</organism>
<dbReference type="InterPro" id="IPR006685">
    <property type="entry name" value="MscS_channel_2nd"/>
</dbReference>
<evidence type="ECO:0000256" key="5">
    <source>
        <dbReference type="ARBA" id="ARBA00022989"/>
    </source>
</evidence>
<keyword evidence="5 8" id="KW-1133">Transmembrane helix</keyword>
<comment type="similarity">
    <text evidence="2">Belongs to the MscS (TC 1.A.23) family.</text>
</comment>
<feature type="region of interest" description="Disordered" evidence="7">
    <location>
        <begin position="566"/>
        <end position="662"/>
    </location>
</feature>
<feature type="transmembrane region" description="Helical" evidence="8">
    <location>
        <begin position="192"/>
        <end position="213"/>
    </location>
</feature>
<feature type="transmembrane region" description="Helical" evidence="8">
    <location>
        <begin position="388"/>
        <end position="415"/>
    </location>
</feature>
<dbReference type="RefSeq" id="WP_266055104.1">
    <property type="nucleotide sequence ID" value="NZ_JAPFQN010000002.1"/>
</dbReference>
<feature type="domain" description="Mechanosensitive ion channel MscS" evidence="9">
    <location>
        <begin position="402"/>
        <end position="467"/>
    </location>
</feature>
<evidence type="ECO:0000256" key="8">
    <source>
        <dbReference type="SAM" id="Phobius"/>
    </source>
</evidence>
<keyword evidence="6 8" id="KW-0472">Membrane</keyword>
<dbReference type="Pfam" id="PF21082">
    <property type="entry name" value="MS_channel_3rd"/>
    <property type="match status" value="1"/>
</dbReference>
<dbReference type="InterPro" id="IPR011066">
    <property type="entry name" value="MscS_channel_C_sf"/>
</dbReference>
<evidence type="ECO:0000256" key="6">
    <source>
        <dbReference type="ARBA" id="ARBA00023136"/>
    </source>
</evidence>
<evidence type="ECO:0000256" key="7">
    <source>
        <dbReference type="SAM" id="MobiDB-lite"/>
    </source>
</evidence>
<dbReference type="InterPro" id="IPR023408">
    <property type="entry name" value="MscS_beta-dom_sf"/>
</dbReference>
<dbReference type="PANTHER" id="PTHR30221">
    <property type="entry name" value="SMALL-CONDUCTANCE MECHANOSENSITIVE CHANNEL"/>
    <property type="match status" value="1"/>
</dbReference>
<proteinExistence type="inferred from homology"/>
<dbReference type="SUPFAM" id="SSF50182">
    <property type="entry name" value="Sm-like ribonucleoproteins"/>
    <property type="match status" value="1"/>
</dbReference>
<dbReference type="InterPro" id="IPR049278">
    <property type="entry name" value="MS_channel_C"/>
</dbReference>
<feature type="domain" description="Mechanosensitive ion channel MscS C-terminal" evidence="10">
    <location>
        <begin position="479"/>
        <end position="560"/>
    </location>
</feature>
<reference evidence="11 12" key="1">
    <citation type="submission" date="2022-11" db="EMBL/GenBank/DDBJ databases">
        <title>The characterization of three novel Bacteroidetes species and genomic analysis of their roles in tidal elemental geochemical cycles.</title>
        <authorList>
            <person name="Ma K."/>
        </authorList>
    </citation>
    <scope>NUCLEOTIDE SEQUENCE [LARGE SCALE GENOMIC DNA]</scope>
    <source>
        <strain evidence="11 12">M17</strain>
    </source>
</reference>
<dbReference type="SUPFAM" id="SSF82689">
    <property type="entry name" value="Mechanosensitive channel protein MscS (YggB), C-terminal domain"/>
    <property type="match status" value="1"/>
</dbReference>
<evidence type="ECO:0000259" key="9">
    <source>
        <dbReference type="Pfam" id="PF00924"/>
    </source>
</evidence>
<evidence type="ECO:0000313" key="11">
    <source>
        <dbReference type="EMBL" id="MCX2742785.1"/>
    </source>
</evidence>
<name>A0ABT3RMJ2_9BACT</name>
<dbReference type="Gene3D" id="1.10.287.1260">
    <property type="match status" value="1"/>
</dbReference>
<dbReference type="Gene3D" id="2.30.30.60">
    <property type="match status" value="1"/>
</dbReference>